<dbReference type="SMART" id="SM00644">
    <property type="entry name" value="Ami_2"/>
    <property type="match status" value="1"/>
</dbReference>
<dbReference type="Proteomes" id="UP000807309">
    <property type="component" value="Unassembled WGS sequence"/>
</dbReference>
<comment type="caution">
    <text evidence="2">The sequence shown here is derived from an EMBL/GenBank/DDBJ whole genome shotgun (WGS) entry which is preliminary data.</text>
</comment>
<dbReference type="InterPro" id="IPR036505">
    <property type="entry name" value="Amidase/PGRP_sf"/>
</dbReference>
<evidence type="ECO:0000313" key="3">
    <source>
        <dbReference type="Proteomes" id="UP000807309"/>
    </source>
</evidence>
<name>A0ABS0C8S2_9NOCA</name>
<sequence length="356" mass="39300">MMPPEYTELDQTGASGSSRHGARITNFLLHTQEGDGTAESLAAYLNDPGHAVSYHYTVRDGIVCDVVDTDLASWSVLDANPYTINLCFAGSRAGWGPDDWAQVDRDIRIAAWLAVQDAKKYGFAADVIAPPYQQREGLSDHHYVTECLGIGTHTDVGFNFPWTRFMDYVQEYASGAATAPPPSAIDDTYAVNPWLGERITGGEFVTPDKVGRFAQFAHGYIYWHPTTGAHPIPHTLWSKFAELGWEAGPLGYPVTDCTVLTGPGGLEWGEVQGFQGGALYLRDGTKAYWMRGAIRDRWNRSGSENGRLGWPISDEIPWDTGTYQNFENGLVYWTPRHTLATVTADGIDEPLHDPHN</sequence>
<evidence type="ECO:0000259" key="1">
    <source>
        <dbReference type="SMART" id="SM00644"/>
    </source>
</evidence>
<dbReference type="RefSeq" id="WP_195033855.1">
    <property type="nucleotide sequence ID" value="NZ_JADLRE010000012.1"/>
</dbReference>
<dbReference type="Pfam" id="PF01510">
    <property type="entry name" value="Amidase_2"/>
    <property type="match status" value="1"/>
</dbReference>
<dbReference type="EMBL" id="JADLRE010000012">
    <property type="protein sequence ID" value="MBF6226770.1"/>
    <property type="molecule type" value="Genomic_DNA"/>
</dbReference>
<dbReference type="Pfam" id="PF08310">
    <property type="entry name" value="LGFP"/>
    <property type="match status" value="3"/>
</dbReference>
<organism evidence="2 3">
    <name type="scientific">Nocardia abscessus</name>
    <dbReference type="NCBI Taxonomy" id="120957"/>
    <lineage>
        <taxon>Bacteria</taxon>
        <taxon>Bacillati</taxon>
        <taxon>Actinomycetota</taxon>
        <taxon>Actinomycetes</taxon>
        <taxon>Mycobacteriales</taxon>
        <taxon>Nocardiaceae</taxon>
        <taxon>Nocardia</taxon>
    </lineage>
</organism>
<dbReference type="Gene3D" id="3.40.80.10">
    <property type="entry name" value="Peptidoglycan recognition protein-like"/>
    <property type="match status" value="1"/>
</dbReference>
<evidence type="ECO:0000313" key="2">
    <source>
        <dbReference type="EMBL" id="MBF6226770.1"/>
    </source>
</evidence>
<gene>
    <name evidence="2" type="ORF">IU470_16870</name>
</gene>
<dbReference type="InterPro" id="IPR002502">
    <property type="entry name" value="Amidase_domain"/>
</dbReference>
<protein>
    <submittedName>
        <fullName evidence="2">N-acetylmuramoyl-L-alanine amidase</fullName>
    </submittedName>
</protein>
<keyword evidence="3" id="KW-1185">Reference proteome</keyword>
<reference evidence="2 3" key="1">
    <citation type="submission" date="2020-10" db="EMBL/GenBank/DDBJ databases">
        <title>Identification of Nocardia species via Next-generation sequencing and recognition of intraspecies genetic diversity.</title>
        <authorList>
            <person name="Li P."/>
            <person name="Li P."/>
            <person name="Lu B."/>
        </authorList>
    </citation>
    <scope>NUCLEOTIDE SEQUENCE [LARGE SCALE GENOMIC DNA]</scope>
    <source>
        <strain evidence="2 3">N-11</strain>
    </source>
</reference>
<dbReference type="SUPFAM" id="SSF55846">
    <property type="entry name" value="N-acetylmuramoyl-L-alanine amidase-like"/>
    <property type="match status" value="1"/>
</dbReference>
<proteinExistence type="predicted"/>
<feature type="domain" description="N-acetylmuramoyl-L-alanine amidase" evidence="1">
    <location>
        <begin position="12"/>
        <end position="157"/>
    </location>
</feature>
<dbReference type="InterPro" id="IPR013207">
    <property type="entry name" value="LGFP"/>
</dbReference>
<accession>A0ABS0C8S2</accession>